<dbReference type="PROSITE" id="PS50893">
    <property type="entry name" value="ABC_TRANSPORTER_2"/>
    <property type="match status" value="2"/>
</dbReference>
<accession>A0ABS2URI3</accession>
<evidence type="ECO:0000313" key="5">
    <source>
        <dbReference type="EMBL" id="MBM9619903.1"/>
    </source>
</evidence>
<dbReference type="RefSeq" id="WP_205373980.1">
    <property type="nucleotide sequence ID" value="NZ_JAFEJA010000001.1"/>
</dbReference>
<evidence type="ECO:0000313" key="6">
    <source>
        <dbReference type="Proteomes" id="UP000664109"/>
    </source>
</evidence>
<comment type="caution">
    <text evidence="5">The sequence shown here is derived from an EMBL/GenBank/DDBJ whole genome shotgun (WGS) entry which is preliminary data.</text>
</comment>
<name>A0ABS2URI3_9ACTN</name>
<keyword evidence="6" id="KW-1185">Reference proteome</keyword>
<keyword evidence="1" id="KW-0677">Repeat</keyword>
<reference evidence="5 6" key="1">
    <citation type="journal article" date="2016" name="Arch. Microbiol.">
        <title>Streptomyces zhihengii sp. nov., isolated from rhizospheric soil of Psammosilene tunicoides.</title>
        <authorList>
            <person name="Huang M.J."/>
            <person name="Fei J.J."/>
            <person name="Salam N."/>
            <person name="Kim C.J."/>
            <person name="Hozzein W.N."/>
            <person name="Xiao M."/>
            <person name="Huang H.Q."/>
            <person name="Li W.J."/>
        </authorList>
    </citation>
    <scope>NUCLEOTIDE SEQUENCE [LARGE SCALE GENOMIC DNA]</scope>
    <source>
        <strain evidence="5 6">YIM T102</strain>
    </source>
</reference>
<organism evidence="5 6">
    <name type="scientific">Streptomyces zhihengii</name>
    <dbReference type="NCBI Taxonomy" id="1818004"/>
    <lineage>
        <taxon>Bacteria</taxon>
        <taxon>Bacillati</taxon>
        <taxon>Actinomycetota</taxon>
        <taxon>Actinomycetes</taxon>
        <taxon>Kitasatosporales</taxon>
        <taxon>Streptomycetaceae</taxon>
        <taxon>Streptomyces</taxon>
    </lineage>
</organism>
<evidence type="ECO:0000256" key="1">
    <source>
        <dbReference type="ARBA" id="ARBA00022737"/>
    </source>
</evidence>
<dbReference type="PANTHER" id="PTHR19211">
    <property type="entry name" value="ATP-BINDING TRANSPORT PROTEIN-RELATED"/>
    <property type="match status" value="1"/>
</dbReference>
<keyword evidence="2" id="KW-0547">Nucleotide-binding</keyword>
<dbReference type="SMART" id="SM00382">
    <property type="entry name" value="AAA"/>
    <property type="match status" value="2"/>
</dbReference>
<gene>
    <name evidence="5" type="ORF">JE024_14385</name>
</gene>
<evidence type="ECO:0000256" key="2">
    <source>
        <dbReference type="ARBA" id="ARBA00022741"/>
    </source>
</evidence>
<feature type="domain" description="ABC transporter" evidence="4">
    <location>
        <begin position="331"/>
        <end position="538"/>
    </location>
</feature>
<dbReference type="PANTHER" id="PTHR19211:SF69">
    <property type="entry name" value="ATP-BINDING PROTEIN UUP"/>
    <property type="match status" value="1"/>
</dbReference>
<dbReference type="Proteomes" id="UP000664109">
    <property type="component" value="Unassembled WGS sequence"/>
</dbReference>
<dbReference type="CDD" id="cd03221">
    <property type="entry name" value="ABCF_EF-3"/>
    <property type="match status" value="2"/>
</dbReference>
<dbReference type="InterPro" id="IPR003593">
    <property type="entry name" value="AAA+_ATPase"/>
</dbReference>
<dbReference type="Gene3D" id="3.40.50.300">
    <property type="entry name" value="P-loop containing nucleotide triphosphate hydrolases"/>
    <property type="match status" value="2"/>
</dbReference>
<evidence type="ECO:0000256" key="3">
    <source>
        <dbReference type="ARBA" id="ARBA00022840"/>
    </source>
</evidence>
<feature type="domain" description="ABC transporter" evidence="4">
    <location>
        <begin position="4"/>
        <end position="259"/>
    </location>
</feature>
<keyword evidence="3 5" id="KW-0067">ATP-binding</keyword>
<dbReference type="SUPFAM" id="SSF52540">
    <property type="entry name" value="P-loop containing nucleoside triphosphate hydrolases"/>
    <property type="match status" value="2"/>
</dbReference>
<dbReference type="Pfam" id="PF00005">
    <property type="entry name" value="ABC_tran"/>
    <property type="match status" value="2"/>
</dbReference>
<protein>
    <submittedName>
        <fullName evidence="5">ABC-F family ATP-binding cassette domain-containing protein</fullName>
    </submittedName>
</protein>
<dbReference type="InterPro" id="IPR027417">
    <property type="entry name" value="P-loop_NTPase"/>
</dbReference>
<dbReference type="GO" id="GO:0005524">
    <property type="term" value="F:ATP binding"/>
    <property type="evidence" value="ECO:0007669"/>
    <property type="project" value="UniProtKB-KW"/>
</dbReference>
<evidence type="ECO:0000259" key="4">
    <source>
        <dbReference type="PROSITE" id="PS50893"/>
    </source>
</evidence>
<dbReference type="InterPro" id="IPR050611">
    <property type="entry name" value="ABCF"/>
</dbReference>
<dbReference type="InterPro" id="IPR003439">
    <property type="entry name" value="ABC_transporter-like_ATP-bd"/>
</dbReference>
<proteinExistence type="predicted"/>
<dbReference type="EMBL" id="JAFEJA010000001">
    <property type="protein sequence ID" value="MBM9619903.1"/>
    <property type="molecule type" value="Genomic_DNA"/>
</dbReference>
<sequence>MGHVEAAHLEYYLPDGRVLLGDASFRVGEGAVAALVGANGAGKTTLLRIIAGEIQPHGGSVTVSGGLGVMPQFVGSVRDERTVRDLLVSVSQPRIREAAAAVDKAEHAIMTVDDEAAQMRYAQALSDWAEARGYEAETVWDMCTTAALGVPYEQAQWRQVRTLSGGEQKRLVLEALLRGPDEVLLLDEPDNYLDVPGKRWLEERLAETRKTILFVSHDRELLSRAAERIVAVEPGPAGSDVWIHGGGFATFPEARKERFARFEELKRRWDEEHARLKALVHRLRQQAAISPDMASRYRAMQTRFRKFEEAGPPPEPPREQEIRMRLRGGRTGVRALTCTDLELTGLMKPFSLEVFYGERVAVLGSNGSGKSHFLRLLAGDGVAHTGAWKLGARVVPGHFAQTHAHPELMGRTLVDILWTEHAKDRGGAMSVLRRYELERQGDQPFEKLSGGQQARFQILLLELAGTTALLLDEPTDNLDLESAEALQAGLEAYEGTVLSVTHDRWFAKSFDRFLVFGSDGRVRETPEPVWDERRVERAR</sequence>